<reference evidence="3" key="1">
    <citation type="journal article" date="2019" name="Int. J. Syst. Evol. Microbiol.">
        <title>The Global Catalogue of Microorganisms (GCM) 10K type strain sequencing project: providing services to taxonomists for standard genome sequencing and annotation.</title>
        <authorList>
            <consortium name="The Broad Institute Genomics Platform"/>
            <consortium name="The Broad Institute Genome Sequencing Center for Infectious Disease"/>
            <person name="Wu L."/>
            <person name="Ma J."/>
        </authorList>
    </citation>
    <scope>NUCLEOTIDE SEQUENCE [LARGE SCALE GENOMIC DNA]</scope>
    <source>
        <strain evidence="3">CGMCC 4.7204</strain>
    </source>
</reference>
<protein>
    <submittedName>
        <fullName evidence="2">DUF3558 domain-containing protein</fullName>
    </submittedName>
</protein>
<dbReference type="Proteomes" id="UP001595767">
    <property type="component" value="Unassembled WGS sequence"/>
</dbReference>
<organism evidence="2 3">
    <name type="scientific">Nocardia rhizosphaerae</name>
    <dbReference type="NCBI Taxonomy" id="1691571"/>
    <lineage>
        <taxon>Bacteria</taxon>
        <taxon>Bacillati</taxon>
        <taxon>Actinomycetota</taxon>
        <taxon>Actinomycetes</taxon>
        <taxon>Mycobacteriales</taxon>
        <taxon>Nocardiaceae</taxon>
        <taxon>Nocardia</taxon>
    </lineage>
</organism>
<dbReference type="EMBL" id="JBHSBA010000003">
    <property type="protein sequence ID" value="MFC4124104.1"/>
    <property type="molecule type" value="Genomic_DNA"/>
</dbReference>
<proteinExistence type="predicted"/>
<evidence type="ECO:0000256" key="1">
    <source>
        <dbReference type="SAM" id="SignalP"/>
    </source>
</evidence>
<keyword evidence="3" id="KW-1185">Reference proteome</keyword>
<evidence type="ECO:0000313" key="3">
    <source>
        <dbReference type="Proteomes" id="UP001595767"/>
    </source>
</evidence>
<keyword evidence="1" id="KW-0732">Signal</keyword>
<dbReference type="RefSeq" id="WP_378545613.1">
    <property type="nucleotide sequence ID" value="NZ_JBHSBA010000003.1"/>
</dbReference>
<dbReference type="Pfam" id="PF12079">
    <property type="entry name" value="DUF3558"/>
    <property type="match status" value="1"/>
</dbReference>
<evidence type="ECO:0000313" key="2">
    <source>
        <dbReference type="EMBL" id="MFC4124104.1"/>
    </source>
</evidence>
<dbReference type="InterPro" id="IPR024520">
    <property type="entry name" value="DUF3558"/>
</dbReference>
<feature type="chain" id="PRO_5047303318" evidence="1">
    <location>
        <begin position="24"/>
        <end position="188"/>
    </location>
</feature>
<feature type="signal peptide" evidence="1">
    <location>
        <begin position="1"/>
        <end position="23"/>
    </location>
</feature>
<name>A0ABV8L0U4_9NOCA</name>
<gene>
    <name evidence="2" type="ORF">ACFOW8_04080</name>
</gene>
<sequence length="188" mass="20206">MVVQSAWKMRVAVGAVAVSAVLAGCDGGGQTAAPQTTVRDLDSIVVFNVCSELSDEVLREVGLDPATKRVVTDPPTGPSTWRVCNWKPLDDRYGSGNRRVGVFSTSHTLAETRAKEGLRNVRSTKVADREGLVFSESSDPDSCYVAFEAEQGMFEVHVGWLSSSGARAGELCDMAARYASELEPHLPE</sequence>
<comment type="caution">
    <text evidence="2">The sequence shown here is derived from an EMBL/GenBank/DDBJ whole genome shotgun (WGS) entry which is preliminary data.</text>
</comment>
<accession>A0ABV8L0U4</accession>